<keyword evidence="5" id="KW-0862">Zinc</keyword>
<dbReference type="STRING" id="3218.A0A2K1JHY5"/>
<dbReference type="RefSeq" id="XP_073394879.1">
    <property type="nucleotide sequence ID" value="XM_073538778.1"/>
</dbReference>
<evidence type="ECO:0000313" key="11">
    <source>
        <dbReference type="EnsemblPlants" id="Pp3c14_14750V3.1"/>
    </source>
</evidence>
<evidence type="ECO:0000256" key="2">
    <source>
        <dbReference type="ARBA" id="ARBA00022723"/>
    </source>
</evidence>
<evidence type="ECO:0000256" key="3">
    <source>
        <dbReference type="ARBA" id="ARBA00022771"/>
    </source>
</evidence>
<evidence type="ECO:0000256" key="5">
    <source>
        <dbReference type="ARBA" id="ARBA00022833"/>
    </source>
</evidence>
<feature type="domain" description="UBC core" evidence="9">
    <location>
        <begin position="652"/>
        <end position="814"/>
    </location>
</feature>
<proteinExistence type="predicted"/>
<dbReference type="InterPro" id="IPR000608">
    <property type="entry name" value="UBC"/>
</dbReference>
<evidence type="ECO:0000313" key="10">
    <source>
        <dbReference type="EMBL" id="PNR41129.1"/>
    </source>
</evidence>
<dbReference type="InterPro" id="IPR017907">
    <property type="entry name" value="Znf_RING_CS"/>
</dbReference>
<dbReference type="EnsemblPlants" id="Pp3c14_14750V3.4">
    <property type="protein sequence ID" value="Pp3c14_14750V3.4"/>
    <property type="gene ID" value="Pp3c14_14750"/>
</dbReference>
<keyword evidence="12" id="KW-1185">Reference proteome</keyword>
<dbReference type="Gramene" id="Pp3c14_14750V3.5">
    <property type="protein sequence ID" value="Pp3c14_14750V3.5"/>
    <property type="gene ID" value="Pp3c14_14750"/>
</dbReference>
<dbReference type="Gene3D" id="3.10.110.10">
    <property type="entry name" value="Ubiquitin Conjugating Enzyme"/>
    <property type="match status" value="1"/>
</dbReference>
<keyword evidence="1" id="KW-0808">Transferase</keyword>
<dbReference type="GeneID" id="112291656"/>
<dbReference type="EnsemblPlants" id="Pp3c14_14750V3.1">
    <property type="protein sequence ID" value="Pp3c14_14750V3.1"/>
    <property type="gene ID" value="Pp3c14_14750"/>
</dbReference>
<feature type="domain" description="RING-type" evidence="8">
    <location>
        <begin position="144"/>
        <end position="195"/>
    </location>
</feature>
<name>A0A2K1JHY5_PHYPA</name>
<dbReference type="OrthoDB" id="47801at2759"/>
<dbReference type="RefSeq" id="XP_024395166.1">
    <property type="nucleotide sequence ID" value="XM_024539398.2"/>
</dbReference>
<gene>
    <name evidence="11" type="primary">LOC112291656</name>
    <name evidence="10" type="ORF">PHYPA_018532</name>
</gene>
<dbReference type="GO" id="GO:0008270">
    <property type="term" value="F:zinc ion binding"/>
    <property type="evidence" value="ECO:0007669"/>
    <property type="project" value="UniProtKB-KW"/>
</dbReference>
<dbReference type="Gramene" id="Pp3c14_14750V3.3">
    <property type="protein sequence ID" value="Pp3c14_14750V3.3"/>
    <property type="gene ID" value="Pp3c14_14750"/>
</dbReference>
<evidence type="ECO:0000259" key="8">
    <source>
        <dbReference type="PROSITE" id="PS50089"/>
    </source>
</evidence>
<dbReference type="PROSITE" id="PS50089">
    <property type="entry name" value="ZF_RING_2"/>
    <property type="match status" value="1"/>
</dbReference>
<dbReference type="SUPFAM" id="SSF54495">
    <property type="entry name" value="UBC-like"/>
    <property type="match status" value="1"/>
</dbReference>
<dbReference type="Gramene" id="Pp3c14_14750V3.1">
    <property type="protein sequence ID" value="Pp3c14_14750V3.1"/>
    <property type="gene ID" value="Pp3c14_14750"/>
</dbReference>
<dbReference type="Gramene" id="Pp3c14_14750V3.2">
    <property type="protein sequence ID" value="Pp3c14_14750V3.2"/>
    <property type="gene ID" value="Pp3c14_14750"/>
</dbReference>
<dbReference type="EnsemblPlants" id="Pp3c14_14750V3.5">
    <property type="protein sequence ID" value="Pp3c14_14750V3.5"/>
    <property type="gene ID" value="Pp3c14_14750"/>
</dbReference>
<evidence type="ECO:0000256" key="1">
    <source>
        <dbReference type="ARBA" id="ARBA00022679"/>
    </source>
</evidence>
<dbReference type="Gramene" id="Pp3c14_14750V3.4">
    <property type="protein sequence ID" value="Pp3c14_14750V3.4"/>
    <property type="gene ID" value="Pp3c14_14750"/>
</dbReference>
<dbReference type="PANTHER" id="PTHR46116:SF39">
    <property type="entry name" value="BACULOVIRAL IAP REPEAT-CONTAINING PROTEIN 6"/>
    <property type="match status" value="1"/>
</dbReference>
<reference evidence="10 12" key="1">
    <citation type="journal article" date="2008" name="Science">
        <title>The Physcomitrella genome reveals evolutionary insights into the conquest of land by plants.</title>
        <authorList>
            <person name="Rensing S."/>
            <person name="Lang D."/>
            <person name="Zimmer A."/>
            <person name="Terry A."/>
            <person name="Salamov A."/>
            <person name="Shapiro H."/>
            <person name="Nishiyama T."/>
            <person name="Perroud P.-F."/>
            <person name="Lindquist E."/>
            <person name="Kamisugi Y."/>
            <person name="Tanahashi T."/>
            <person name="Sakakibara K."/>
            <person name="Fujita T."/>
            <person name="Oishi K."/>
            <person name="Shin-I T."/>
            <person name="Kuroki Y."/>
            <person name="Toyoda A."/>
            <person name="Suzuki Y."/>
            <person name="Hashimoto A."/>
            <person name="Yamaguchi K."/>
            <person name="Sugano A."/>
            <person name="Kohara Y."/>
            <person name="Fujiyama A."/>
            <person name="Anterola A."/>
            <person name="Aoki S."/>
            <person name="Ashton N."/>
            <person name="Barbazuk W.B."/>
            <person name="Barker E."/>
            <person name="Bennetzen J."/>
            <person name="Bezanilla M."/>
            <person name="Blankenship R."/>
            <person name="Cho S.H."/>
            <person name="Dutcher S."/>
            <person name="Estelle M."/>
            <person name="Fawcett J.A."/>
            <person name="Gundlach H."/>
            <person name="Hanada K."/>
            <person name="Heyl A."/>
            <person name="Hicks K.A."/>
            <person name="Hugh J."/>
            <person name="Lohr M."/>
            <person name="Mayer K."/>
            <person name="Melkozernov A."/>
            <person name="Murata T."/>
            <person name="Nelson D."/>
            <person name="Pils B."/>
            <person name="Prigge M."/>
            <person name="Reiss B."/>
            <person name="Renner T."/>
            <person name="Rombauts S."/>
            <person name="Rushton P."/>
            <person name="Sanderfoot A."/>
            <person name="Schween G."/>
            <person name="Shiu S.-H."/>
            <person name="Stueber K."/>
            <person name="Theodoulou F.L."/>
            <person name="Tu H."/>
            <person name="Van de Peer Y."/>
            <person name="Verrier P.J."/>
            <person name="Waters E."/>
            <person name="Wood A."/>
            <person name="Yang L."/>
            <person name="Cove D."/>
            <person name="Cuming A."/>
            <person name="Hasebe M."/>
            <person name="Lucas S."/>
            <person name="Mishler D.B."/>
            <person name="Reski R."/>
            <person name="Grigoriev I."/>
            <person name="Quatrano R.S."/>
            <person name="Boore J.L."/>
        </authorList>
    </citation>
    <scope>NUCLEOTIDE SEQUENCE [LARGE SCALE GENOMIC DNA]</scope>
    <source>
        <strain evidence="11 12">cv. Gransden 2004</strain>
    </source>
</reference>
<dbReference type="InterPro" id="IPR016135">
    <property type="entry name" value="UBQ-conjugating_enzyme/RWD"/>
</dbReference>
<dbReference type="PROSITE" id="PS50127">
    <property type="entry name" value="UBC_2"/>
    <property type="match status" value="1"/>
</dbReference>
<evidence type="ECO:0008006" key="13">
    <source>
        <dbReference type="Google" id="ProtNLM"/>
    </source>
</evidence>
<dbReference type="OMA" id="MSSANMI"/>
<dbReference type="Gene3D" id="3.30.40.10">
    <property type="entry name" value="Zinc/RING finger domain, C3HC4 (zinc finger)"/>
    <property type="match status" value="1"/>
</dbReference>
<dbReference type="GO" id="GO:0061631">
    <property type="term" value="F:ubiquitin conjugating enzyme activity"/>
    <property type="evidence" value="ECO:0000318"/>
    <property type="project" value="GO_Central"/>
</dbReference>
<reference evidence="11" key="3">
    <citation type="submission" date="2020-12" db="UniProtKB">
        <authorList>
            <consortium name="EnsemblPlants"/>
        </authorList>
    </citation>
    <scope>IDENTIFICATION</scope>
</reference>
<dbReference type="AlphaFoldDB" id="A0A2K1JHY5"/>
<dbReference type="SMART" id="SM00212">
    <property type="entry name" value="UBCc"/>
    <property type="match status" value="1"/>
</dbReference>
<keyword evidence="2" id="KW-0479">Metal-binding</keyword>
<feature type="region of interest" description="Disordered" evidence="7">
    <location>
        <begin position="575"/>
        <end position="594"/>
    </location>
</feature>
<protein>
    <recommendedName>
        <fullName evidence="13">UBC core domain-containing protein</fullName>
    </recommendedName>
</protein>
<dbReference type="EnsemblPlants" id="Pp3c14_14750V3.2">
    <property type="protein sequence ID" value="Pp3c14_14750V3.2"/>
    <property type="gene ID" value="Pp3c14_14750"/>
</dbReference>
<dbReference type="InterPro" id="IPR001841">
    <property type="entry name" value="Znf_RING"/>
</dbReference>
<keyword evidence="3 6" id="KW-0863">Zinc-finger</keyword>
<dbReference type="PaxDb" id="3218-PP1S460_7V6.1"/>
<keyword evidence="4" id="KW-0833">Ubl conjugation pathway</keyword>
<sequence>MAVGPQFCSSGINRGKKRAEMMEGGRGLKKGAKEGGGLMHAGGIGSGKSGLFVELRNIISCCYRPVTKEVDGAWPKLSAIGNDIEHFDSISSKNLAKKADVCDETGLSTCRQRAVDGNDVECSCEAEETYLSARGNAEEDVDECCLCHLSKAEEAFITSCRHRFCRSCIKEHVSKIVKEPNNPSLEVLATRSRCPKPSCSGELSWRDFKELLGEKRVRSYGRWLGSNYSNYFAPLTRPTLSQENRMHCWNVKCDQKKPSAILSVKNMKDLLIPEVGYIEEGSRVFWLCTSCDSAWCAFCGKQMPVSRIKSDPNKLHTHCTGKWRFMVYKCMVELEEACKILSRGKQDTSERKTSSRSSISTIWAAGTGYGGDNTENNKNAEHMLVAAKKKESELDTRVSAAFDYLGITLNKNKCYDEKGRRSLLPPEICVFLGVGNTLRSVLCHLATNDSMLDISERRNLYNKMITLLKEVKLCEELASILSESNKTGVSDDQLVWVANRAVASKRNKTNLNGDKVIDDENTVPKKMKNTYRQAKVMLQRFQANETTDVAAQMDINLAKDICDCYELLQGDTTMTPETSDLGDDTVPTQKRSGVKDGDSRVAIYKEKLKPLQFQEVKMVDENGQYRHHYRDQIAGKASQSTVIDKRGIHNQKRMLYMVKEVSSLSTTLPLEWESGIHLCVDENRMDVLRALIIGPNGTPYQNGIFLFDIFLPADYPQVPPSVHFLTTGGGKVRFNPNLYDTGKICLSLLGTWSGPGWTPGKSTLLQVLVSIQSLIFVRDPYYNEPGYEKKKSTDQAERENMRHREHTLSLAVLAPLRKPDSMFSNLIYEHFKHKREEVEQQCNEWLNLTTEITAKQRMASLVKDIQSELQNRYD</sequence>
<evidence type="ECO:0000313" key="12">
    <source>
        <dbReference type="Proteomes" id="UP000006727"/>
    </source>
</evidence>
<dbReference type="SUPFAM" id="SSF57850">
    <property type="entry name" value="RING/U-box"/>
    <property type="match status" value="1"/>
</dbReference>
<organism evidence="10">
    <name type="scientific">Physcomitrium patens</name>
    <name type="common">Spreading-leaved earth moss</name>
    <name type="synonym">Physcomitrella patens</name>
    <dbReference type="NCBI Taxonomy" id="3218"/>
    <lineage>
        <taxon>Eukaryota</taxon>
        <taxon>Viridiplantae</taxon>
        <taxon>Streptophyta</taxon>
        <taxon>Embryophyta</taxon>
        <taxon>Bryophyta</taxon>
        <taxon>Bryophytina</taxon>
        <taxon>Bryopsida</taxon>
        <taxon>Funariidae</taxon>
        <taxon>Funariales</taxon>
        <taxon>Funariaceae</taxon>
        <taxon>Physcomitrium</taxon>
    </lineage>
</organism>
<dbReference type="InterPro" id="IPR013083">
    <property type="entry name" value="Znf_RING/FYVE/PHD"/>
</dbReference>
<dbReference type="PANTHER" id="PTHR46116">
    <property type="entry name" value="(E3-INDEPENDENT) E2 UBIQUITIN-CONJUGATING ENZYME"/>
    <property type="match status" value="1"/>
</dbReference>
<accession>A0A2K1JHY5</accession>
<dbReference type="EnsemblPlants" id="Pp3c14_14750V3.3">
    <property type="protein sequence ID" value="Pp3c14_14750V3.3"/>
    <property type="gene ID" value="Pp3c14_14750"/>
</dbReference>
<reference evidence="10 12" key="2">
    <citation type="journal article" date="2018" name="Plant J.">
        <title>The Physcomitrella patens chromosome-scale assembly reveals moss genome structure and evolution.</title>
        <authorList>
            <person name="Lang D."/>
            <person name="Ullrich K.K."/>
            <person name="Murat F."/>
            <person name="Fuchs J."/>
            <person name="Jenkins J."/>
            <person name="Haas F.B."/>
            <person name="Piednoel M."/>
            <person name="Gundlach H."/>
            <person name="Van Bel M."/>
            <person name="Meyberg R."/>
            <person name="Vives C."/>
            <person name="Morata J."/>
            <person name="Symeonidi A."/>
            <person name="Hiss M."/>
            <person name="Muchero W."/>
            <person name="Kamisugi Y."/>
            <person name="Saleh O."/>
            <person name="Blanc G."/>
            <person name="Decker E.L."/>
            <person name="van Gessel N."/>
            <person name="Grimwood J."/>
            <person name="Hayes R.D."/>
            <person name="Graham S.W."/>
            <person name="Gunter L.E."/>
            <person name="McDaniel S.F."/>
            <person name="Hoernstein S.N.W."/>
            <person name="Larsson A."/>
            <person name="Li F.W."/>
            <person name="Perroud P.F."/>
            <person name="Phillips J."/>
            <person name="Ranjan P."/>
            <person name="Rokshar D.S."/>
            <person name="Rothfels C.J."/>
            <person name="Schneider L."/>
            <person name="Shu S."/>
            <person name="Stevenson D.W."/>
            <person name="Thummler F."/>
            <person name="Tillich M."/>
            <person name="Villarreal Aguilar J.C."/>
            <person name="Widiez T."/>
            <person name="Wong G.K."/>
            <person name="Wymore A."/>
            <person name="Zhang Y."/>
            <person name="Zimmer A.D."/>
            <person name="Quatrano R.S."/>
            <person name="Mayer K.F.X."/>
            <person name="Goodstein D."/>
            <person name="Casacuberta J.M."/>
            <person name="Vandepoele K."/>
            <person name="Reski R."/>
            <person name="Cuming A.C."/>
            <person name="Tuskan G.A."/>
            <person name="Maumus F."/>
            <person name="Salse J."/>
            <person name="Schmutz J."/>
            <person name="Rensing S.A."/>
        </authorList>
    </citation>
    <scope>NUCLEOTIDE SEQUENCE [LARGE SCALE GENOMIC DNA]</scope>
    <source>
        <strain evidence="11 12">cv. Gransden 2004</strain>
    </source>
</reference>
<dbReference type="CDD" id="cd23810">
    <property type="entry name" value="UBCc_BIRC6"/>
    <property type="match status" value="1"/>
</dbReference>
<evidence type="ECO:0000256" key="7">
    <source>
        <dbReference type="SAM" id="MobiDB-lite"/>
    </source>
</evidence>
<evidence type="ECO:0000259" key="9">
    <source>
        <dbReference type="PROSITE" id="PS50127"/>
    </source>
</evidence>
<evidence type="ECO:0000256" key="4">
    <source>
        <dbReference type="ARBA" id="ARBA00022786"/>
    </source>
</evidence>
<dbReference type="Pfam" id="PF00179">
    <property type="entry name" value="UQ_con"/>
    <property type="match status" value="1"/>
</dbReference>
<dbReference type="EMBL" id="ABEU02000014">
    <property type="protein sequence ID" value="PNR41129.1"/>
    <property type="molecule type" value="Genomic_DNA"/>
</dbReference>
<dbReference type="Proteomes" id="UP000006727">
    <property type="component" value="Chromosome 14"/>
</dbReference>
<evidence type="ECO:0000256" key="6">
    <source>
        <dbReference type="PROSITE-ProRule" id="PRU00175"/>
    </source>
</evidence>
<dbReference type="PROSITE" id="PS00518">
    <property type="entry name" value="ZF_RING_1"/>
    <property type="match status" value="1"/>
</dbReference>